<dbReference type="RefSeq" id="WP_013191840.1">
    <property type="nucleotide sequence ID" value="NC_014248.1"/>
</dbReference>
<dbReference type="HOGENOM" id="CLU_115813_0_0_3"/>
<sequence>MLTEPPNIGRILLLMILTLGITTMIHHLVDAEEAPIFGDITINRQFSRDPFKVRGMSGGSVPASKVNRASETSTGSCSGFVDQTPDHTLKLTSKFDYLKLQVESLADTTMIIKGPGGNWCNDDFDGKNPGIVGEWLQGTYQIWVGSYEKGKYLPYTLKITEVK</sequence>
<dbReference type="Proteomes" id="UP000001511">
    <property type="component" value="Chromosome"/>
</dbReference>
<dbReference type="STRING" id="551115.Aazo_3059"/>
<accession>D7E1Q4</accession>
<dbReference type="AlphaFoldDB" id="D7E1Q4"/>
<name>D7E1Q4_NOSA0</name>
<evidence type="ECO:0000313" key="1">
    <source>
        <dbReference type="EMBL" id="ADI64825.1"/>
    </source>
</evidence>
<dbReference type="EMBL" id="CP002059">
    <property type="protein sequence ID" value="ADI64825.1"/>
    <property type="molecule type" value="Genomic_DNA"/>
</dbReference>
<reference evidence="1 2" key="1">
    <citation type="journal article" date="2010" name="PLoS ONE">
        <title>Genome erosion in a nitrogen-fixing vertically transmitted endosymbiotic multicellular cyanobacterium.</title>
        <authorList>
            <person name="Ran L."/>
            <person name="Larsson J."/>
            <person name="Vigil-Stenman T."/>
            <person name="Nylander J.A."/>
            <person name="Ininbergs K."/>
            <person name="Zheng W.W."/>
            <person name="Lapidus A."/>
            <person name="Lowry S."/>
            <person name="Haselkorn R."/>
            <person name="Bergman B."/>
        </authorList>
    </citation>
    <scope>NUCLEOTIDE SEQUENCE [LARGE SCALE GENOMIC DNA]</scope>
    <source>
        <strain evidence="1 2">0708</strain>
    </source>
</reference>
<organism evidence="1 2">
    <name type="scientific">Nostoc azollae (strain 0708)</name>
    <name type="common">Anabaena azollae (strain 0708)</name>
    <dbReference type="NCBI Taxonomy" id="551115"/>
    <lineage>
        <taxon>Bacteria</taxon>
        <taxon>Bacillati</taxon>
        <taxon>Cyanobacteriota</taxon>
        <taxon>Cyanophyceae</taxon>
        <taxon>Nostocales</taxon>
        <taxon>Nostocaceae</taxon>
        <taxon>Trichormus</taxon>
    </lineage>
</organism>
<evidence type="ECO:0000313" key="2">
    <source>
        <dbReference type="Proteomes" id="UP000001511"/>
    </source>
</evidence>
<protein>
    <submittedName>
        <fullName evidence="1">Uncharacterized protein</fullName>
    </submittedName>
</protein>
<gene>
    <name evidence="1" type="ordered locus">Aazo_3059</name>
</gene>
<dbReference type="KEGG" id="naz:Aazo_3059"/>
<keyword evidence="2" id="KW-1185">Reference proteome</keyword>
<dbReference type="eggNOG" id="COG3591">
    <property type="taxonomic scope" value="Bacteria"/>
</dbReference>
<proteinExistence type="predicted"/>